<keyword evidence="4 17" id="KW-0808">Transferase</keyword>
<dbReference type="EMBL" id="BAABAU010000005">
    <property type="protein sequence ID" value="GAA4267680.1"/>
    <property type="molecule type" value="Genomic_DNA"/>
</dbReference>
<feature type="binding site" evidence="17">
    <location>
        <position position="107"/>
    </location>
    <ligand>
        <name>Mg(2+)</name>
        <dbReference type="ChEBI" id="CHEBI:18420"/>
    </ligand>
</feature>
<keyword evidence="11 17" id="KW-0511">Multifunctional enzyme</keyword>
<keyword evidence="12 17" id="KW-0012">Acyltransferase</keyword>
<dbReference type="NCBIfam" id="NF010932">
    <property type="entry name" value="PRK14352.1"/>
    <property type="match status" value="1"/>
</dbReference>
<feature type="binding site" evidence="17">
    <location>
        <begin position="81"/>
        <end position="82"/>
    </location>
    <ligand>
        <name>UDP-N-acetyl-alpha-D-glucosamine</name>
        <dbReference type="ChEBI" id="CHEBI:57705"/>
    </ligand>
</feature>
<dbReference type="InterPro" id="IPR025877">
    <property type="entry name" value="MobA-like_NTP_Trfase"/>
</dbReference>
<evidence type="ECO:0000256" key="7">
    <source>
        <dbReference type="ARBA" id="ARBA00022737"/>
    </source>
</evidence>
<comment type="catalytic activity">
    <reaction evidence="14 17">
        <text>alpha-D-glucosamine 1-phosphate + acetyl-CoA = N-acetyl-alpha-D-glucosamine 1-phosphate + CoA + H(+)</text>
        <dbReference type="Rhea" id="RHEA:13725"/>
        <dbReference type="ChEBI" id="CHEBI:15378"/>
        <dbReference type="ChEBI" id="CHEBI:57287"/>
        <dbReference type="ChEBI" id="CHEBI:57288"/>
        <dbReference type="ChEBI" id="CHEBI:57776"/>
        <dbReference type="ChEBI" id="CHEBI:58516"/>
        <dbReference type="EC" id="2.3.1.157"/>
    </reaction>
</comment>
<feature type="binding site" evidence="17">
    <location>
        <position position="174"/>
    </location>
    <ligand>
        <name>UDP-N-acetyl-alpha-D-glucosamine</name>
        <dbReference type="ChEBI" id="CHEBI:57705"/>
    </ligand>
</feature>
<accession>A0ABP8E605</accession>
<dbReference type="Gene3D" id="3.90.550.10">
    <property type="entry name" value="Spore Coat Polysaccharide Biosynthesis Protein SpsA, Chain A"/>
    <property type="match status" value="1"/>
</dbReference>
<organism evidence="20 21">
    <name type="scientific">Frondihabitans peucedani</name>
    <dbReference type="NCBI Taxonomy" id="598626"/>
    <lineage>
        <taxon>Bacteria</taxon>
        <taxon>Bacillati</taxon>
        <taxon>Actinomycetota</taxon>
        <taxon>Actinomycetes</taxon>
        <taxon>Micrococcales</taxon>
        <taxon>Microbacteriaceae</taxon>
        <taxon>Frondihabitans</taxon>
    </lineage>
</organism>
<evidence type="ECO:0000313" key="20">
    <source>
        <dbReference type="EMBL" id="GAA4267680.1"/>
    </source>
</evidence>
<keyword evidence="6 17" id="KW-0479">Metal-binding</keyword>
<keyword evidence="3 17" id="KW-0963">Cytoplasm</keyword>
<feature type="binding site" evidence="17">
    <location>
        <begin position="9"/>
        <end position="12"/>
    </location>
    <ligand>
        <name>UDP-N-acetyl-alpha-D-glucosamine</name>
        <dbReference type="ChEBI" id="CHEBI:57705"/>
    </ligand>
</feature>
<dbReference type="InterPro" id="IPR005882">
    <property type="entry name" value="Bifunctional_GlmU"/>
</dbReference>
<evidence type="ECO:0000259" key="19">
    <source>
        <dbReference type="Pfam" id="PF12804"/>
    </source>
</evidence>
<dbReference type="Proteomes" id="UP001501594">
    <property type="component" value="Unassembled WGS sequence"/>
</dbReference>
<evidence type="ECO:0000256" key="11">
    <source>
        <dbReference type="ARBA" id="ARBA00023268"/>
    </source>
</evidence>
<keyword evidence="5 17" id="KW-0548">Nucleotidyltransferase</keyword>
<evidence type="ECO:0000256" key="6">
    <source>
        <dbReference type="ARBA" id="ARBA00022723"/>
    </source>
</evidence>
<keyword evidence="21" id="KW-1185">Reference proteome</keyword>
<dbReference type="InterPro" id="IPR029044">
    <property type="entry name" value="Nucleotide-diphossugar_trans"/>
</dbReference>
<dbReference type="PANTHER" id="PTHR43584">
    <property type="entry name" value="NUCLEOTIDYL TRANSFERASE"/>
    <property type="match status" value="1"/>
</dbReference>
<feature type="binding site" evidence="17">
    <location>
        <position position="409"/>
    </location>
    <ligand>
        <name>acetyl-CoA</name>
        <dbReference type="ChEBI" id="CHEBI:57288"/>
    </ligand>
</feature>
<feature type="binding site" evidence="17">
    <location>
        <position position="427"/>
    </location>
    <ligand>
        <name>acetyl-CoA</name>
        <dbReference type="ChEBI" id="CHEBI:57288"/>
    </ligand>
</feature>
<feature type="binding site" evidence="17">
    <location>
        <position position="144"/>
    </location>
    <ligand>
        <name>UDP-N-acetyl-alpha-D-glucosamine</name>
        <dbReference type="ChEBI" id="CHEBI:57705"/>
    </ligand>
</feature>
<evidence type="ECO:0000256" key="10">
    <source>
        <dbReference type="ARBA" id="ARBA00022984"/>
    </source>
</evidence>
<feature type="region of interest" description="N-acetyltransferase" evidence="17">
    <location>
        <begin position="256"/>
        <end position="482"/>
    </location>
</feature>
<dbReference type="PANTHER" id="PTHR43584:SF3">
    <property type="entry name" value="BIFUNCTIONAL PROTEIN GLMU"/>
    <property type="match status" value="1"/>
</dbReference>
<evidence type="ECO:0000256" key="13">
    <source>
        <dbReference type="ARBA" id="ARBA00023316"/>
    </source>
</evidence>
<dbReference type="InterPro" id="IPR050065">
    <property type="entry name" value="GlmU-like"/>
</dbReference>
<feature type="binding site" evidence="17">
    <location>
        <position position="384"/>
    </location>
    <ligand>
        <name>acetyl-CoA</name>
        <dbReference type="ChEBI" id="CHEBI:57288"/>
    </ligand>
</feature>
<evidence type="ECO:0000256" key="16">
    <source>
        <dbReference type="ARBA" id="ARBA00049628"/>
    </source>
</evidence>
<proteinExistence type="inferred from homology"/>
<dbReference type="CDD" id="cd03353">
    <property type="entry name" value="LbH_GlmU_C"/>
    <property type="match status" value="1"/>
</dbReference>
<comment type="catalytic activity">
    <reaction evidence="15 17">
        <text>N-acetyl-alpha-D-glucosamine 1-phosphate + UTP + H(+) = UDP-N-acetyl-alpha-D-glucosamine + diphosphate</text>
        <dbReference type="Rhea" id="RHEA:13509"/>
        <dbReference type="ChEBI" id="CHEBI:15378"/>
        <dbReference type="ChEBI" id="CHEBI:33019"/>
        <dbReference type="ChEBI" id="CHEBI:46398"/>
        <dbReference type="ChEBI" id="CHEBI:57705"/>
        <dbReference type="ChEBI" id="CHEBI:57776"/>
        <dbReference type="EC" id="2.7.7.23"/>
    </reaction>
</comment>
<dbReference type="EC" id="2.3.1.157" evidence="17"/>
<comment type="caution">
    <text evidence="17">Lacks conserved residue(s) required for the propagation of feature annotation.</text>
</comment>
<evidence type="ECO:0000256" key="9">
    <source>
        <dbReference type="ARBA" id="ARBA00022960"/>
    </source>
</evidence>
<feature type="region of interest" description="Linker" evidence="17">
    <location>
        <begin position="235"/>
        <end position="255"/>
    </location>
</feature>
<comment type="similarity">
    <text evidence="1 17">In the C-terminal section; belongs to the transferase hexapeptide repeat family.</text>
</comment>
<dbReference type="HAMAP" id="MF_01631">
    <property type="entry name" value="GlmU"/>
    <property type="match status" value="1"/>
</dbReference>
<evidence type="ECO:0000256" key="5">
    <source>
        <dbReference type="ARBA" id="ARBA00022695"/>
    </source>
</evidence>
<dbReference type="Pfam" id="PF12804">
    <property type="entry name" value="NTP_transf_3"/>
    <property type="match status" value="1"/>
</dbReference>
<dbReference type="InterPro" id="IPR038009">
    <property type="entry name" value="GlmU_C_LbH"/>
</dbReference>
<comment type="pathway">
    <text evidence="17">Nucleotide-sugar biosynthesis; UDP-N-acetyl-alpha-D-glucosamine biosynthesis; N-acetyl-alpha-D-glucosamine 1-phosphate from alpha-D-glucosamine 6-phosphate (route II): step 2/2.</text>
</comment>
<feature type="binding site" evidence="17">
    <location>
        <position position="337"/>
    </location>
    <ligand>
        <name>UDP-N-acetyl-alpha-D-glucosamine</name>
        <dbReference type="ChEBI" id="CHEBI:57705"/>
    </ligand>
</feature>
<keyword evidence="13 17" id="KW-0961">Cell wall biogenesis/degradation</keyword>
<evidence type="ECO:0000256" key="8">
    <source>
        <dbReference type="ARBA" id="ARBA00022842"/>
    </source>
</evidence>
<dbReference type="EC" id="2.7.7.23" evidence="17"/>
<dbReference type="Gene3D" id="2.160.10.10">
    <property type="entry name" value="Hexapeptide repeat proteins"/>
    <property type="match status" value="1"/>
</dbReference>
<dbReference type="InterPro" id="IPR011004">
    <property type="entry name" value="Trimer_LpxA-like_sf"/>
</dbReference>
<evidence type="ECO:0000256" key="1">
    <source>
        <dbReference type="ARBA" id="ARBA00007707"/>
    </source>
</evidence>
<dbReference type="CDD" id="cd02540">
    <property type="entry name" value="GT2_GlmU_N_bac"/>
    <property type="match status" value="1"/>
</dbReference>
<evidence type="ECO:0000313" key="21">
    <source>
        <dbReference type="Proteomes" id="UP001501594"/>
    </source>
</evidence>
<comment type="caution">
    <text evidence="20">The sequence shown here is derived from an EMBL/GenBank/DDBJ whole genome shotgun (WGS) entry which is preliminary data.</text>
</comment>
<feature type="region of interest" description="Disordered" evidence="18">
    <location>
        <begin position="458"/>
        <end position="482"/>
    </location>
</feature>
<gene>
    <name evidence="17 20" type="primary">glmU</name>
    <name evidence="20" type="ORF">GCM10022256_32920</name>
</gene>
<dbReference type="SUPFAM" id="SSF51161">
    <property type="entry name" value="Trimeric LpxA-like enzymes"/>
    <property type="match status" value="1"/>
</dbReference>
<comment type="pathway">
    <text evidence="17">Bacterial outer membrane biogenesis; LPS lipid A biosynthesis.</text>
</comment>
<comment type="function">
    <text evidence="16 17">Catalyzes the last two sequential reactions in the de novo biosynthetic pathway for UDP-N-acetylglucosamine (UDP-GlcNAc). The C-terminal domain catalyzes the transfer of acetyl group from acetyl coenzyme A to glucosamine-1-phosphate (GlcN-1-P) to produce N-acetylglucosamine-1-phosphate (GlcNAc-1-P), which is converted into UDP-GlcNAc by the transfer of uridine 5-monophosphate (from uridine 5-triphosphate), a reaction catalyzed by the N-terminal domain.</text>
</comment>
<protein>
    <recommendedName>
        <fullName evidence="17">Bifunctional protein GlmU</fullName>
    </recommendedName>
    <domain>
        <recommendedName>
            <fullName evidence="17">UDP-N-acetylglucosamine pyrophosphorylase</fullName>
            <ecNumber evidence="17">2.7.7.23</ecNumber>
        </recommendedName>
        <alternativeName>
            <fullName evidence="17">N-acetylglucosamine-1-phosphate uridyltransferase</fullName>
        </alternativeName>
    </domain>
    <domain>
        <recommendedName>
            <fullName evidence="17">Glucosamine-1-phosphate N-acetyltransferase</fullName>
            <ecNumber evidence="17">2.3.1.157</ecNumber>
        </recommendedName>
    </domain>
</protein>
<evidence type="ECO:0000256" key="17">
    <source>
        <dbReference type="HAMAP-Rule" id="MF_01631"/>
    </source>
</evidence>
<reference evidence="21" key="1">
    <citation type="journal article" date="2019" name="Int. J. Syst. Evol. Microbiol.">
        <title>The Global Catalogue of Microorganisms (GCM) 10K type strain sequencing project: providing services to taxonomists for standard genome sequencing and annotation.</title>
        <authorList>
            <consortium name="The Broad Institute Genomics Platform"/>
            <consortium name="The Broad Institute Genome Sequencing Center for Infectious Disease"/>
            <person name="Wu L."/>
            <person name="Ma J."/>
        </authorList>
    </citation>
    <scope>NUCLEOTIDE SEQUENCE [LARGE SCALE GENOMIC DNA]</scope>
    <source>
        <strain evidence="21">JCM 17442</strain>
    </source>
</reference>
<feature type="binding site" evidence="17">
    <location>
        <position position="370"/>
    </location>
    <ligand>
        <name>UDP-N-acetyl-alpha-D-glucosamine</name>
        <dbReference type="ChEBI" id="CHEBI:57705"/>
    </ligand>
</feature>
<evidence type="ECO:0000256" key="15">
    <source>
        <dbReference type="ARBA" id="ARBA00048493"/>
    </source>
</evidence>
<feature type="binding site" evidence="17">
    <location>
        <position position="232"/>
    </location>
    <ligand>
        <name>UDP-N-acetyl-alpha-D-glucosamine</name>
        <dbReference type="ChEBI" id="CHEBI:57705"/>
    </ligand>
</feature>
<dbReference type="SUPFAM" id="SSF53448">
    <property type="entry name" value="Nucleotide-diphospho-sugar transferases"/>
    <property type="match status" value="1"/>
</dbReference>
<feature type="binding site" evidence="17">
    <location>
        <position position="355"/>
    </location>
    <ligand>
        <name>UDP-N-acetyl-alpha-D-glucosamine</name>
        <dbReference type="ChEBI" id="CHEBI:57705"/>
    </ligand>
</feature>
<evidence type="ECO:0000256" key="18">
    <source>
        <dbReference type="SAM" id="MobiDB-lite"/>
    </source>
</evidence>
<feature type="binding site" evidence="17">
    <location>
        <begin position="390"/>
        <end position="391"/>
    </location>
    <ligand>
        <name>acetyl-CoA</name>
        <dbReference type="ChEBI" id="CHEBI:57288"/>
    </ligand>
</feature>
<dbReference type="RefSeq" id="WP_344798210.1">
    <property type="nucleotide sequence ID" value="NZ_BAABAU010000005.1"/>
</dbReference>
<comment type="subcellular location">
    <subcellularLocation>
        <location evidence="17">Cytoplasm</location>
    </subcellularLocation>
</comment>
<comment type="cofactor">
    <cofactor evidence="17">
        <name>Mg(2+)</name>
        <dbReference type="ChEBI" id="CHEBI:18420"/>
    </cofactor>
    <text evidence="17">Binds 1 Mg(2+) ion per subunit.</text>
</comment>
<comment type="pathway">
    <text evidence="17">Nucleotide-sugar biosynthesis; UDP-N-acetyl-alpha-D-glucosamine biosynthesis; UDP-N-acetyl-alpha-D-glucosamine from N-acetyl-alpha-D-glucosamine 1-phosphate: step 1/1.</text>
</comment>
<evidence type="ECO:0000256" key="2">
    <source>
        <dbReference type="ARBA" id="ARBA00007947"/>
    </source>
</evidence>
<feature type="binding site" evidence="17">
    <location>
        <position position="76"/>
    </location>
    <ligand>
        <name>UDP-N-acetyl-alpha-D-glucosamine</name>
        <dbReference type="ChEBI" id="CHEBI:57705"/>
    </ligand>
</feature>
<feature type="binding site" evidence="17">
    <location>
        <position position="159"/>
    </location>
    <ligand>
        <name>UDP-N-acetyl-alpha-D-glucosamine</name>
        <dbReference type="ChEBI" id="CHEBI:57705"/>
    </ligand>
</feature>
<feature type="compositionally biased region" description="Low complexity" evidence="18">
    <location>
        <begin position="462"/>
        <end position="482"/>
    </location>
</feature>
<evidence type="ECO:0000256" key="14">
    <source>
        <dbReference type="ARBA" id="ARBA00048247"/>
    </source>
</evidence>
<keyword evidence="10 17" id="KW-0573">Peptidoglycan synthesis</keyword>
<comment type="similarity">
    <text evidence="2 17">In the N-terminal section; belongs to the N-acetylglucosamine-1-phosphate uridyltransferase family.</text>
</comment>
<feature type="region of interest" description="Pyrophosphorylase" evidence="17">
    <location>
        <begin position="1"/>
        <end position="234"/>
    </location>
</feature>
<feature type="binding site" evidence="17">
    <location>
        <position position="23"/>
    </location>
    <ligand>
        <name>UDP-N-acetyl-alpha-D-glucosamine</name>
        <dbReference type="ChEBI" id="CHEBI:57705"/>
    </ligand>
</feature>
<evidence type="ECO:0000256" key="12">
    <source>
        <dbReference type="ARBA" id="ARBA00023315"/>
    </source>
</evidence>
<keyword evidence="9 17" id="KW-0133">Cell shape</keyword>
<comment type="subunit">
    <text evidence="17">Homotrimer.</text>
</comment>
<dbReference type="NCBIfam" id="TIGR01173">
    <property type="entry name" value="glmU"/>
    <property type="match status" value="1"/>
</dbReference>
<feature type="binding site" evidence="17">
    <location>
        <position position="381"/>
    </location>
    <ligand>
        <name>UDP-N-acetyl-alpha-D-glucosamine</name>
        <dbReference type="ChEBI" id="CHEBI:57705"/>
    </ligand>
</feature>
<feature type="active site" description="Proton acceptor" evidence="17">
    <location>
        <position position="367"/>
    </location>
</feature>
<evidence type="ECO:0000256" key="4">
    <source>
        <dbReference type="ARBA" id="ARBA00022679"/>
    </source>
</evidence>
<keyword evidence="7 17" id="KW-0677">Repeat</keyword>
<feature type="binding site" evidence="17">
    <location>
        <position position="232"/>
    </location>
    <ligand>
        <name>Mg(2+)</name>
        <dbReference type="ChEBI" id="CHEBI:18420"/>
    </ligand>
</feature>
<sequence>MPELAVIVLAAGQGTRMKSSTPKVLHRLAGLPLIHHVLESARALDPAHLQVVVRHERDTVTASVLEVAPQAVIVDQDDLPGTGRAVEQAVDALPGDFDGDVVVVSADVPFVDHNTLLRLLEEHRSAGAEATLLSAVVPEPKGYGRIIRRADDSVDRIVEQKDATPDELLVAEINSGTYVFTVASLRKHLPFVTPANAQNEKYLTDVVGLATINGGRVAALPIDEAWRVEGINDRVQLAAAARRMNDRIVQHWQLEGVTVVDPQTTWIDRDVSLARDVEILPGTQLKGATVIEEGAVVGPDTTLVDTEVGRNAVVKRTDATLAVIGEGASVGPFAYLRPGTDLGKDGKIGTYVETKNAVIGEGSKVPHLSYVGDTEVGVGSNVGAGTITANYDGVNKHRTVVGSHVRTGSHNVFVAPVRIGDGAYTGAGTVVRKDVPAGSLAINVAPQRTMTGWVEAKRPGTEAARAAAAAQASEAQSTSNDD</sequence>
<evidence type="ECO:0000256" key="3">
    <source>
        <dbReference type="ARBA" id="ARBA00022490"/>
    </source>
</evidence>
<keyword evidence="8 17" id="KW-0460">Magnesium</keyword>
<name>A0ABP8E605_9MICO</name>
<feature type="domain" description="MobA-like NTP transferase" evidence="19">
    <location>
        <begin position="6"/>
        <end position="134"/>
    </location>
</feature>